<reference evidence="2 3" key="2">
    <citation type="submission" date="2019-01" db="EMBL/GenBank/DDBJ databases">
        <title>The decoding of complex shrimp genome reveals the adaptation for benthos swimmer, frequently molting mechanism and breeding impact on genome.</title>
        <authorList>
            <person name="Sun Y."/>
            <person name="Gao Y."/>
            <person name="Yu Y."/>
        </authorList>
    </citation>
    <scope>NUCLEOTIDE SEQUENCE [LARGE SCALE GENOMIC DNA]</scope>
    <source>
        <tissue evidence="2">Muscle</tissue>
    </source>
</reference>
<proteinExistence type="predicted"/>
<feature type="transmembrane region" description="Helical" evidence="1">
    <location>
        <begin position="259"/>
        <end position="282"/>
    </location>
</feature>
<keyword evidence="3" id="KW-1185">Reference proteome</keyword>
<evidence type="ECO:0000256" key="1">
    <source>
        <dbReference type="SAM" id="Phobius"/>
    </source>
</evidence>
<organism evidence="2 3">
    <name type="scientific">Penaeus vannamei</name>
    <name type="common">Whiteleg shrimp</name>
    <name type="synonym">Litopenaeus vannamei</name>
    <dbReference type="NCBI Taxonomy" id="6689"/>
    <lineage>
        <taxon>Eukaryota</taxon>
        <taxon>Metazoa</taxon>
        <taxon>Ecdysozoa</taxon>
        <taxon>Arthropoda</taxon>
        <taxon>Crustacea</taxon>
        <taxon>Multicrustacea</taxon>
        <taxon>Malacostraca</taxon>
        <taxon>Eumalacostraca</taxon>
        <taxon>Eucarida</taxon>
        <taxon>Decapoda</taxon>
        <taxon>Dendrobranchiata</taxon>
        <taxon>Penaeoidea</taxon>
        <taxon>Penaeidae</taxon>
        <taxon>Penaeus</taxon>
    </lineage>
</organism>
<name>A0A3R7M058_PENVA</name>
<protein>
    <submittedName>
        <fullName evidence="2">Uncharacterized protein</fullName>
    </submittedName>
</protein>
<reference evidence="2 3" key="1">
    <citation type="submission" date="2018-04" db="EMBL/GenBank/DDBJ databases">
        <authorList>
            <person name="Zhang X."/>
            <person name="Yuan J."/>
            <person name="Li F."/>
            <person name="Xiang J."/>
        </authorList>
    </citation>
    <scope>NUCLEOTIDE SEQUENCE [LARGE SCALE GENOMIC DNA]</scope>
    <source>
        <tissue evidence="2">Muscle</tissue>
    </source>
</reference>
<comment type="caution">
    <text evidence="2">The sequence shown here is derived from an EMBL/GenBank/DDBJ whole genome shotgun (WGS) entry which is preliminary data.</text>
</comment>
<accession>A0A3R7M058</accession>
<dbReference type="Proteomes" id="UP000283509">
    <property type="component" value="Unassembled WGS sequence"/>
</dbReference>
<dbReference type="AlphaFoldDB" id="A0A3R7M058"/>
<gene>
    <name evidence="2" type="ORF">C7M84_013862</name>
</gene>
<evidence type="ECO:0000313" key="2">
    <source>
        <dbReference type="EMBL" id="ROT68019.1"/>
    </source>
</evidence>
<keyword evidence="1" id="KW-0472">Membrane</keyword>
<feature type="transmembrane region" description="Helical" evidence="1">
    <location>
        <begin position="204"/>
        <end position="222"/>
    </location>
</feature>
<evidence type="ECO:0000313" key="3">
    <source>
        <dbReference type="Proteomes" id="UP000283509"/>
    </source>
</evidence>
<dbReference type="EMBL" id="QCYY01002726">
    <property type="protein sequence ID" value="ROT68019.1"/>
    <property type="molecule type" value="Genomic_DNA"/>
</dbReference>
<feature type="transmembrane region" description="Helical" evidence="1">
    <location>
        <begin position="228"/>
        <end position="247"/>
    </location>
</feature>
<sequence length="411" mass="44990">MSECDEEKIGCEFNSSTITAPGMNMFGLPCKHRQPDGHKGLASQSEASIAGVVYQARAVNPRGEQHDARANAEMTCDDIARGENHPLGLSKRPYINIKSFYRKMNHVLHSHSPATRSRRSCMMPPIPDHVGMRSRAPPPPPPLRLPSQMWLRVKIAVECCRCAWLVYVWPLLPPPSLALSGAPPISSFGPSVPSTSLFIPAPSLFLHLLFIPGLFIPVHLLYVLPPSLFLLFHLPLYVLTLVLTRPLPLYSAPSTSPLVIWLLPPPILVTSLPLLFFSLLVLPLPSPRSCPFHPPLFPPLPLHPSIHLLLPPFIPAPSISLFIPAPSTSPSFLNLPPPAPSTSLFIPAPSTSPSFLPLPSLSYPFHLPLYPCPFHLHPSSLPLPSPLSLLQPLPSSPPLPSSSFLPIFKLR</sequence>
<keyword evidence="1" id="KW-0812">Transmembrane</keyword>
<keyword evidence="1" id="KW-1133">Transmembrane helix</keyword>